<name>B9K733_THENN</name>
<evidence type="ECO:0000313" key="2">
    <source>
        <dbReference type="EMBL" id="ACM22766.1"/>
    </source>
</evidence>
<dbReference type="AlphaFoldDB" id="B9K733"/>
<evidence type="ECO:0000313" key="3">
    <source>
        <dbReference type="Proteomes" id="UP000000445"/>
    </source>
</evidence>
<dbReference type="HOGENOM" id="CLU_028669_0_0_0"/>
<dbReference type="STRING" id="309803.CTN_0590"/>
<keyword evidence="1" id="KW-1133">Transmembrane helix</keyword>
<dbReference type="KEGG" id="tna:CTN_0590"/>
<dbReference type="RefSeq" id="WP_015919085.1">
    <property type="nucleotide sequence ID" value="NC_011978.1"/>
</dbReference>
<evidence type="ECO:0000256" key="1">
    <source>
        <dbReference type="SAM" id="Phobius"/>
    </source>
</evidence>
<gene>
    <name evidence="2" type="ordered locus">CTN_0590</name>
</gene>
<feature type="transmembrane region" description="Helical" evidence="1">
    <location>
        <begin position="590"/>
        <end position="609"/>
    </location>
</feature>
<accession>B9K733</accession>
<protein>
    <submittedName>
        <fullName evidence="2">Uncharacterized protein</fullName>
    </submittedName>
</protein>
<organism evidence="2 3">
    <name type="scientific">Thermotoga neapolitana (strain ATCC 49049 / DSM 4359 / NBRC 107923 / NS-E)</name>
    <dbReference type="NCBI Taxonomy" id="309803"/>
    <lineage>
        <taxon>Bacteria</taxon>
        <taxon>Thermotogati</taxon>
        <taxon>Thermotogota</taxon>
        <taxon>Thermotogae</taxon>
        <taxon>Thermotogales</taxon>
        <taxon>Thermotogaceae</taxon>
        <taxon>Thermotoga</taxon>
    </lineage>
</organism>
<keyword evidence="1" id="KW-0812">Transmembrane</keyword>
<dbReference type="eggNOG" id="ENOG5032YVC">
    <property type="taxonomic scope" value="Bacteria"/>
</dbReference>
<feature type="transmembrane region" description="Helical" evidence="1">
    <location>
        <begin position="251"/>
        <end position="268"/>
    </location>
</feature>
<feature type="transmembrane region" description="Helical" evidence="1">
    <location>
        <begin position="275"/>
        <end position="295"/>
    </location>
</feature>
<reference evidence="2 3" key="1">
    <citation type="journal article" date="2009" name="Biosci. Biotechnol. Biochem.">
        <title>WeGAS: a web-based microbial genome annotation system.</title>
        <authorList>
            <person name="Lee D."/>
            <person name="Seo H."/>
            <person name="Park C."/>
            <person name="Park K."/>
        </authorList>
    </citation>
    <scope>NUCLEOTIDE SEQUENCE [LARGE SCALE GENOMIC DNA]</scope>
    <source>
        <strain evidence="3">ATCC 49049 / DSM 4359 / NBRC 107923 / NS-E</strain>
    </source>
</reference>
<sequence>MKKIVLILIIIPLLAFSLDVEKVVSMYKQMLDEHRSGSYQDPFVRFVHENLLQLQKYRFFRRLLAGGVEKTEFAKTAGDYLFVMYQNWKEKSWEKKLANALFLAFLQSEMSGSEPSKSTLKNSPSFNSFFGDYKMYVRSNALNLLRWILAYYTGGTSTPPPVKLDLEIKNLGFSFEVKQDVPQDILALLPEDLEEKVKSAIDAVLISKDQSEYRRNVNRSASLLWKEIENRISIIQNNIADLFEKTTPKKIRLLWIRYLIYGFLLIAFRRNYQLILQLILSSEILFVWGSNTVHLNTIENMLFSSVLVFAFIFFNLLLIRKRKYGYTLFTIVFMILLFVPSYIFVRELGMDREFERSPYYDQLKSEVFEGSNSRVKEMLREMSAVSLASKEHTKQLVEHLSLAPEKFLKEGALKEFEPTPNGIFLLIDERSQFFSTSNFERRLEIAREMNTSLEDYLSKEKSRYRRYRNALESLEHLVKKISAYTSNRFVEDLEKDLKASLDRYPLITDVTFSFTGEKKNPSLKPYQTISGLKEIFWFFLLFFSALLGGKYVLIPAGATLFAALSTAINWKHLEVFVESGIFPISFETSAAHTFHMEILLIAFSTIILYRNLVKGRVKP</sequence>
<keyword evidence="3" id="KW-1185">Reference proteome</keyword>
<dbReference type="Proteomes" id="UP000000445">
    <property type="component" value="Chromosome"/>
</dbReference>
<feature type="transmembrane region" description="Helical" evidence="1">
    <location>
        <begin position="326"/>
        <end position="345"/>
    </location>
</feature>
<keyword evidence="1" id="KW-0472">Membrane</keyword>
<proteinExistence type="predicted"/>
<dbReference type="EMBL" id="CP000916">
    <property type="protein sequence ID" value="ACM22766.1"/>
    <property type="molecule type" value="Genomic_DNA"/>
</dbReference>
<feature type="transmembrane region" description="Helical" evidence="1">
    <location>
        <begin position="301"/>
        <end position="319"/>
    </location>
</feature>